<dbReference type="Proteomes" id="UP000290408">
    <property type="component" value="Chromosome"/>
</dbReference>
<dbReference type="AlphaFoldDB" id="A0A4V0ZAW4"/>
<reference evidence="1 2" key="1">
    <citation type="submission" date="2019-02" db="EMBL/GenBank/DDBJ databases">
        <title>Genomic data mining of an Antarctic deep-sea actinobacterium, Janibacterlimosus P3-3-X1.</title>
        <authorList>
            <person name="Liao L."/>
            <person name="Chen B."/>
        </authorList>
    </citation>
    <scope>NUCLEOTIDE SEQUENCE [LARGE SCALE GENOMIC DNA]</scope>
    <source>
        <strain evidence="1 2">P3-3-X1</strain>
    </source>
</reference>
<dbReference type="EMBL" id="CP036164">
    <property type="protein sequence ID" value="QBF45908.1"/>
    <property type="molecule type" value="Genomic_DNA"/>
</dbReference>
<evidence type="ECO:0000313" key="1">
    <source>
        <dbReference type="EMBL" id="QBF45908.1"/>
    </source>
</evidence>
<evidence type="ECO:0000313" key="2">
    <source>
        <dbReference type="Proteomes" id="UP000290408"/>
    </source>
</evidence>
<dbReference type="RefSeq" id="WP_130629138.1">
    <property type="nucleotide sequence ID" value="NZ_CP036164.1"/>
</dbReference>
<sequence length="157" mass="17221">MARELRQFPDVAAARASMTITPQYVRNVVVLKQCLLRAIGQHVQLSMAVRADRGEPTAASESATVEELTRFQNASQEVYDRLVSLVPSPDDAEPGLRTFLKSGLTGMRRERKAVAAARENALAVRKCMPARELGRAPAVRRVVAADNVPPLRLVKGF</sequence>
<organism evidence="1 2">
    <name type="scientific">Janibacter limosus</name>
    <dbReference type="NCBI Taxonomy" id="53458"/>
    <lineage>
        <taxon>Bacteria</taxon>
        <taxon>Bacillati</taxon>
        <taxon>Actinomycetota</taxon>
        <taxon>Actinomycetes</taxon>
        <taxon>Micrococcales</taxon>
        <taxon>Intrasporangiaceae</taxon>
        <taxon>Janibacter</taxon>
    </lineage>
</organism>
<gene>
    <name evidence="1" type="ORF">EXU32_06355</name>
</gene>
<protein>
    <submittedName>
        <fullName evidence="1">Uncharacterized protein</fullName>
    </submittedName>
</protein>
<name>A0A4V0ZAW4_9MICO</name>
<proteinExistence type="predicted"/>
<dbReference type="KEGG" id="jli:EXU32_06355"/>
<keyword evidence="2" id="KW-1185">Reference proteome</keyword>
<accession>A0A4V0ZAW4</accession>